<dbReference type="AlphaFoldDB" id="A0A4S9CVK7"/>
<feature type="compositionally biased region" description="Low complexity" evidence="1">
    <location>
        <begin position="68"/>
        <end position="79"/>
    </location>
</feature>
<reference evidence="3" key="1">
    <citation type="submission" date="2018-10" db="EMBL/GenBank/DDBJ databases">
        <title>Fifty Aureobasidium pullulans genomes reveal a recombining polyextremotolerant generalist.</title>
        <authorList>
            <person name="Gostincar C."/>
            <person name="Turk M."/>
            <person name="Zajc J."/>
            <person name="Gunde-Cimerman N."/>
        </authorList>
    </citation>
    <scope>NUCLEOTIDE SEQUENCE [LARGE SCALE GENOMIC DNA]</scope>
    <source>
        <strain evidence="3">EXF-10085</strain>
    </source>
</reference>
<feature type="region of interest" description="Disordered" evidence="1">
    <location>
        <begin position="294"/>
        <end position="349"/>
    </location>
</feature>
<feature type="region of interest" description="Disordered" evidence="1">
    <location>
        <begin position="246"/>
        <end position="279"/>
    </location>
</feature>
<accession>A0A4S9CVK7</accession>
<dbReference type="PANTHER" id="PTHR22949:SF0">
    <property type="entry name" value="RE27538P"/>
    <property type="match status" value="1"/>
</dbReference>
<protein>
    <recommendedName>
        <fullName evidence="2">DUF8032 domain-containing protein</fullName>
    </recommendedName>
</protein>
<comment type="caution">
    <text evidence="3">The sequence shown here is derived from an EMBL/GenBank/DDBJ whole genome shotgun (WGS) entry which is preliminary data.</text>
</comment>
<feature type="region of interest" description="Disordered" evidence="1">
    <location>
        <begin position="111"/>
        <end position="142"/>
    </location>
</feature>
<evidence type="ECO:0000313" key="3">
    <source>
        <dbReference type="EMBL" id="THX11549.1"/>
    </source>
</evidence>
<evidence type="ECO:0000259" key="2">
    <source>
        <dbReference type="Pfam" id="PF26087"/>
    </source>
</evidence>
<dbReference type="PANTHER" id="PTHR22949">
    <property type="entry name" value="WHITE COLLAR 2 PROTEIN WC2"/>
    <property type="match status" value="1"/>
</dbReference>
<dbReference type="Pfam" id="PF26087">
    <property type="entry name" value="DUF8032"/>
    <property type="match status" value="1"/>
</dbReference>
<dbReference type="InterPro" id="IPR058345">
    <property type="entry name" value="DUF8032"/>
</dbReference>
<feature type="compositionally biased region" description="Basic residues" evidence="1">
    <location>
        <begin position="253"/>
        <end position="269"/>
    </location>
</feature>
<organism evidence="3">
    <name type="scientific">Aureobasidium pullulans</name>
    <name type="common">Black yeast</name>
    <name type="synonym">Pullularia pullulans</name>
    <dbReference type="NCBI Taxonomy" id="5580"/>
    <lineage>
        <taxon>Eukaryota</taxon>
        <taxon>Fungi</taxon>
        <taxon>Dikarya</taxon>
        <taxon>Ascomycota</taxon>
        <taxon>Pezizomycotina</taxon>
        <taxon>Dothideomycetes</taxon>
        <taxon>Dothideomycetidae</taxon>
        <taxon>Dothideales</taxon>
        <taxon>Saccotheciaceae</taxon>
        <taxon>Aureobasidium</taxon>
    </lineage>
</organism>
<feature type="domain" description="DUF8032" evidence="2">
    <location>
        <begin position="153"/>
        <end position="247"/>
    </location>
</feature>
<proteinExistence type="predicted"/>
<evidence type="ECO:0000256" key="1">
    <source>
        <dbReference type="SAM" id="MobiDB-lite"/>
    </source>
</evidence>
<name>A0A4S9CVK7_AURPU</name>
<dbReference type="EMBL" id="QZAS01000014">
    <property type="protein sequence ID" value="THX11549.1"/>
    <property type="molecule type" value="Genomic_DNA"/>
</dbReference>
<feature type="region of interest" description="Disordered" evidence="1">
    <location>
        <begin position="61"/>
        <end position="80"/>
    </location>
</feature>
<feature type="compositionally biased region" description="Polar residues" evidence="1">
    <location>
        <begin position="325"/>
        <end position="340"/>
    </location>
</feature>
<gene>
    <name evidence="3" type="ORF">D6D13_04895</name>
</gene>
<sequence length="538" mass="60076">MHPSHQDLQARGMYGHGFGFPQQMFAYPQYALPTHPAYATHPSSQTYPPVSPAGSAILMSQQPTSTLHSSPSHGVSGSPRLKIEPSHLKLEHPFMKVEQNVMQRPMSNIEMAQSTAAPSSTSSPPAGPGSNTAAPGPIPATTPLVVRQDQNGVQWIAFEYSRDRVKMEYQIRCDVESVVIEELTLEFKTANCVYPGAYSGKEGYKGNRLHYESECNAVGWALAHLNPALREKRGLIQRAVDSWRNSNQDPRLRSRRVRRQAKINNRKAQLRQPDGPISLSPAEVLASRVQPVMSMDSTRPPPLNLAAGQLHHHHSTSDGSGGESVSNEAHSFLSRQSPPSSLGLESPVEPCRRDSHCPAFLSSVSSEFHSSSSDSHGWIKSEEDERKPPLIKNVPEGKKRKFILVDDLVRGTRVRVHVELDNIKMEEMPDFHLQKNSVFPRQFFPRQMRSPSSSPRYSDGLVRAGEVEREDGSANFNDGDNMVHVPLMDGSRSGLSIPLETKDLESKERELNELGYRMSWRQAKTFNERPIFMQKSRE</sequence>
<feature type="compositionally biased region" description="Low complexity" evidence="1">
    <location>
        <begin position="112"/>
        <end position="142"/>
    </location>
</feature>